<accession>A0A6L2MIN2</accession>
<feature type="region of interest" description="Disordered" evidence="1">
    <location>
        <begin position="824"/>
        <end position="850"/>
    </location>
</feature>
<dbReference type="EMBL" id="BKCJ010006761">
    <property type="protein sequence ID" value="GEU73811.1"/>
    <property type="molecule type" value="Genomic_DNA"/>
</dbReference>
<keyword evidence="3" id="KW-0808">Transferase</keyword>
<keyword evidence="3" id="KW-0695">RNA-directed DNA polymerase</keyword>
<dbReference type="CDD" id="cd01647">
    <property type="entry name" value="RT_LTR"/>
    <property type="match status" value="1"/>
</dbReference>
<dbReference type="Gene3D" id="2.40.70.10">
    <property type="entry name" value="Acid Proteases"/>
    <property type="match status" value="1"/>
</dbReference>
<dbReference type="InterPro" id="IPR053134">
    <property type="entry name" value="RNA-dir_DNA_polymerase"/>
</dbReference>
<dbReference type="GO" id="GO:0003964">
    <property type="term" value="F:RNA-directed DNA polymerase activity"/>
    <property type="evidence" value="ECO:0007669"/>
    <property type="project" value="UniProtKB-KW"/>
</dbReference>
<dbReference type="InterPro" id="IPR021109">
    <property type="entry name" value="Peptidase_aspartic_dom_sf"/>
</dbReference>
<dbReference type="Pfam" id="PF00078">
    <property type="entry name" value="RVT_1"/>
    <property type="match status" value="1"/>
</dbReference>
<feature type="region of interest" description="Disordered" evidence="1">
    <location>
        <begin position="1"/>
        <end position="30"/>
    </location>
</feature>
<keyword evidence="3" id="KW-0548">Nucleotidyltransferase</keyword>
<evidence type="ECO:0000313" key="3">
    <source>
        <dbReference type="EMBL" id="GEU73811.1"/>
    </source>
</evidence>
<feature type="compositionally biased region" description="Polar residues" evidence="1">
    <location>
        <begin position="21"/>
        <end position="30"/>
    </location>
</feature>
<dbReference type="PANTHER" id="PTHR24559:SF429">
    <property type="entry name" value="RNA-DIRECTED DNA POLYMERASE HOMOLOG"/>
    <property type="match status" value="1"/>
</dbReference>
<feature type="compositionally biased region" description="Acidic residues" evidence="1">
    <location>
        <begin position="836"/>
        <end position="850"/>
    </location>
</feature>
<sequence>MPSFFPTVVENEPEATKDTVHPTNNGSTKDIQPLVVQSKSPILTFEPVNSPIIKPVNSPDLNFNISYADALILMPKFGPLIKSLLTNKDKLCELARTPLNEHCSAVLLKKLPEKLGDPGKFLIPCDFPGKAECLALADLGTSINLMPLSVWNKLSLLDLSPTCMILELANRSISRPVRVAEDVYVKVGTFHFPTDFIVVDFDADPRVPLILGRSFLKTGRALIDVFEEYSQEVLGFSDVIGSGNPTPYYDLIVSTTSLTLTPFENSDFFLEEVDAFLALEDDLTSPEVDQSYLDSKGDILLLEAFELKICEAKSDKSLVDEPPEVELKDLPPHLKYAFLEGDDKLPAIIVKDLSVEDKTTLITVLKSHKRAIAWKLSDIKVVESKDNELILTRLVMGWCVCIDYRKLNEATHKDHFPLPFMDQMLERLAGNQYYCFLDGFSCYFQIPIDPKDQEKTTFTCPYETFPYRHMPFGLCNAPGTFQRCMMAIFHDMIEKTMDVFMDDFSVFGYSFQSCLSHLKRMLKRILSSSLQFLSYIWESCKDCTKIIKKQSKPGKIKHEIAKIAQKPDQRVFFAVITVGDFMRCVSVNLWTKILILPHAQPEDTNELFQKLFVDLQIINKELAEYINSSSWDRLTFFNDNEEHSVRYKEYLENSSNKIAASNFNQKKEGPPQDSDIRQLIREECCIKVCRQQKQNMEDTMLELIEVCCQKVFYCMHNNVDDLIESALNSKLLLINLESQHLDKKKHEVKNNNTYQISSVHAITPTEEPEYSLSMGYEHLSTISETKSDEVIKSSVKNLLPIPSEYEVTSDDESECDVPVKDESSSVFTTFSNPPFDDNDDFTSSDDESFSDEDFDYLEEFSGELMPTSINSCPHPMENFHANAIVETLPTSPIPDDPSFPRPPPEPPDVEFFFNSESNPGEVISAVMNNIDELNEDECFDPREKINVFANVEDDDYFSFIFVIQNFLPYLIYPEVFPLLLFAESEDTIFDPGIST</sequence>
<dbReference type="Gene3D" id="3.30.70.270">
    <property type="match status" value="1"/>
</dbReference>
<evidence type="ECO:0000259" key="2">
    <source>
        <dbReference type="Pfam" id="PF00078"/>
    </source>
</evidence>
<dbReference type="SUPFAM" id="SSF56672">
    <property type="entry name" value="DNA/RNA polymerases"/>
    <property type="match status" value="1"/>
</dbReference>
<evidence type="ECO:0000256" key="1">
    <source>
        <dbReference type="SAM" id="MobiDB-lite"/>
    </source>
</evidence>
<dbReference type="InterPro" id="IPR043502">
    <property type="entry name" value="DNA/RNA_pol_sf"/>
</dbReference>
<comment type="caution">
    <text evidence="3">The sequence shown here is derived from an EMBL/GenBank/DDBJ whole genome shotgun (WGS) entry which is preliminary data.</text>
</comment>
<gene>
    <name evidence="3" type="ORF">Tci_045789</name>
</gene>
<dbReference type="InterPro" id="IPR043128">
    <property type="entry name" value="Rev_trsase/Diguanyl_cyclase"/>
</dbReference>
<dbReference type="AlphaFoldDB" id="A0A6L2MIN2"/>
<dbReference type="Gene3D" id="3.10.10.10">
    <property type="entry name" value="HIV Type 1 Reverse Transcriptase, subunit A, domain 1"/>
    <property type="match status" value="1"/>
</dbReference>
<dbReference type="PANTHER" id="PTHR24559">
    <property type="entry name" value="TRANSPOSON TY3-I GAG-POL POLYPROTEIN"/>
    <property type="match status" value="1"/>
</dbReference>
<feature type="domain" description="Reverse transcriptase" evidence="2">
    <location>
        <begin position="399"/>
        <end position="531"/>
    </location>
</feature>
<dbReference type="CDD" id="cd00303">
    <property type="entry name" value="retropepsin_like"/>
    <property type="match status" value="1"/>
</dbReference>
<protein>
    <submittedName>
        <fullName evidence="3">Reverse transcriptase domain-containing protein</fullName>
    </submittedName>
</protein>
<dbReference type="InterPro" id="IPR000477">
    <property type="entry name" value="RT_dom"/>
</dbReference>
<name>A0A6L2MIN2_TANCI</name>
<organism evidence="3">
    <name type="scientific">Tanacetum cinerariifolium</name>
    <name type="common">Dalmatian daisy</name>
    <name type="synonym">Chrysanthemum cinerariifolium</name>
    <dbReference type="NCBI Taxonomy" id="118510"/>
    <lineage>
        <taxon>Eukaryota</taxon>
        <taxon>Viridiplantae</taxon>
        <taxon>Streptophyta</taxon>
        <taxon>Embryophyta</taxon>
        <taxon>Tracheophyta</taxon>
        <taxon>Spermatophyta</taxon>
        <taxon>Magnoliopsida</taxon>
        <taxon>eudicotyledons</taxon>
        <taxon>Gunneridae</taxon>
        <taxon>Pentapetalae</taxon>
        <taxon>asterids</taxon>
        <taxon>campanulids</taxon>
        <taxon>Asterales</taxon>
        <taxon>Asteraceae</taxon>
        <taxon>Asteroideae</taxon>
        <taxon>Anthemideae</taxon>
        <taxon>Anthemidinae</taxon>
        <taxon>Tanacetum</taxon>
    </lineage>
</organism>
<proteinExistence type="predicted"/>
<reference evidence="3" key="1">
    <citation type="journal article" date="2019" name="Sci. Rep.">
        <title>Draft genome of Tanacetum cinerariifolium, the natural source of mosquito coil.</title>
        <authorList>
            <person name="Yamashiro T."/>
            <person name="Shiraishi A."/>
            <person name="Satake H."/>
            <person name="Nakayama K."/>
        </authorList>
    </citation>
    <scope>NUCLEOTIDE SEQUENCE</scope>
</reference>